<protein>
    <submittedName>
        <fullName evidence="1">Uncharacterized protein</fullName>
    </submittedName>
</protein>
<reference evidence="1 2" key="1">
    <citation type="submission" date="2016-02" db="EMBL/GenBank/DDBJ databases">
        <title>Genome analysis of coral dinoflagellate symbionts highlights evolutionary adaptations to a symbiotic lifestyle.</title>
        <authorList>
            <person name="Aranda M."/>
            <person name="Li Y."/>
            <person name="Liew Y.J."/>
            <person name="Baumgarten S."/>
            <person name="Simakov O."/>
            <person name="Wilson M."/>
            <person name="Piel J."/>
            <person name="Ashoor H."/>
            <person name="Bougouffa S."/>
            <person name="Bajic V.B."/>
            <person name="Ryu T."/>
            <person name="Ravasi T."/>
            <person name="Bayer T."/>
            <person name="Micklem G."/>
            <person name="Kim H."/>
            <person name="Bhak J."/>
            <person name="Lajeunesse T.C."/>
            <person name="Voolstra C.R."/>
        </authorList>
    </citation>
    <scope>NUCLEOTIDE SEQUENCE [LARGE SCALE GENOMIC DNA]</scope>
    <source>
        <strain evidence="1 2">CCMP2467</strain>
    </source>
</reference>
<organism evidence="1 2">
    <name type="scientific">Symbiodinium microadriaticum</name>
    <name type="common">Dinoflagellate</name>
    <name type="synonym">Zooxanthella microadriatica</name>
    <dbReference type="NCBI Taxonomy" id="2951"/>
    <lineage>
        <taxon>Eukaryota</taxon>
        <taxon>Sar</taxon>
        <taxon>Alveolata</taxon>
        <taxon>Dinophyceae</taxon>
        <taxon>Suessiales</taxon>
        <taxon>Symbiodiniaceae</taxon>
        <taxon>Symbiodinium</taxon>
    </lineage>
</organism>
<evidence type="ECO:0000313" key="2">
    <source>
        <dbReference type="Proteomes" id="UP000186817"/>
    </source>
</evidence>
<evidence type="ECO:0000313" key="1">
    <source>
        <dbReference type="EMBL" id="OLQ15336.1"/>
    </source>
</evidence>
<sequence>MDTPPGAFADKSDEAVWATRQWRKQDWRFNVRNEDFLGGDGLKQEWSRAVKGGSMGVAQKNYDAATHGENWSRAVAIRMVVSCHNQLRTFFEKQAEMFMGKPTAVPYGIGAVQSYKAVKVLGRHCTQGDFLLEPFPAEVLRCCRDSADRPFLQVVEYRRETAGVFSNVFRRTARLRELRDLRRVTQAHWWLRETKDLVRAVR</sequence>
<gene>
    <name evidence="1" type="ORF">AK812_SmicGene431</name>
</gene>
<accession>A0A1Q9F6N7</accession>
<keyword evidence="2" id="KW-1185">Reference proteome</keyword>
<proteinExistence type="predicted"/>
<dbReference type="Proteomes" id="UP000186817">
    <property type="component" value="Unassembled WGS sequence"/>
</dbReference>
<dbReference type="EMBL" id="LSRX01000004">
    <property type="protein sequence ID" value="OLQ15336.1"/>
    <property type="molecule type" value="Genomic_DNA"/>
</dbReference>
<name>A0A1Q9F6N7_SYMMI</name>
<dbReference type="AlphaFoldDB" id="A0A1Q9F6N7"/>
<comment type="caution">
    <text evidence="1">The sequence shown here is derived from an EMBL/GenBank/DDBJ whole genome shotgun (WGS) entry which is preliminary data.</text>
</comment>